<feature type="signal peptide" evidence="1">
    <location>
        <begin position="1"/>
        <end position="21"/>
    </location>
</feature>
<organism evidence="2 3">
    <name type="scientific">Sphingobium chlorophenolicum</name>
    <dbReference type="NCBI Taxonomy" id="46429"/>
    <lineage>
        <taxon>Bacteria</taxon>
        <taxon>Pseudomonadati</taxon>
        <taxon>Pseudomonadota</taxon>
        <taxon>Alphaproteobacteria</taxon>
        <taxon>Sphingomonadales</taxon>
        <taxon>Sphingomonadaceae</taxon>
        <taxon>Sphingobium</taxon>
    </lineage>
</organism>
<dbReference type="RefSeq" id="WP_037447184.1">
    <property type="nucleotide sequence ID" value="NZ_JFHR01000003.1"/>
</dbReference>
<dbReference type="OrthoDB" id="4687120at2"/>
<name>A0A081RIL5_SPHCR</name>
<dbReference type="AlphaFoldDB" id="A0A081RIL5"/>
<feature type="chain" id="PRO_5001763427" description="Peptidase M23" evidence="1">
    <location>
        <begin position="22"/>
        <end position="294"/>
    </location>
</feature>
<dbReference type="PATRIC" id="fig|46429.4.peg.573"/>
<reference evidence="2 3" key="1">
    <citation type="submission" date="2014-02" db="EMBL/GenBank/DDBJ databases">
        <title>Whole genome sequence of Sphingobium chlorophenolicum NBRC 16172.</title>
        <authorList>
            <person name="Gan H.M."/>
            <person name="Gan H.Y."/>
            <person name="Chew T.H."/>
            <person name="Savka M.A."/>
        </authorList>
    </citation>
    <scope>NUCLEOTIDE SEQUENCE [LARGE SCALE GENOMIC DNA]</scope>
    <source>
        <strain evidence="2 3">NBRC 16172</strain>
    </source>
</reference>
<evidence type="ECO:0000256" key="1">
    <source>
        <dbReference type="SAM" id="SignalP"/>
    </source>
</evidence>
<keyword evidence="1" id="KW-0732">Signal</keyword>
<proteinExistence type="predicted"/>
<comment type="caution">
    <text evidence="2">The sequence shown here is derived from an EMBL/GenBank/DDBJ whole genome shotgun (WGS) entry which is preliminary data.</text>
</comment>
<protein>
    <recommendedName>
        <fullName evidence="4">Peptidase M23</fullName>
    </recommendedName>
</protein>
<gene>
    <name evidence="2" type="ORF">BV95_00587</name>
</gene>
<evidence type="ECO:0000313" key="2">
    <source>
        <dbReference type="EMBL" id="KEQ55038.1"/>
    </source>
</evidence>
<dbReference type="InterPro" id="IPR011094">
    <property type="entry name" value="Uncharacterised_LppY/LpqO"/>
</dbReference>
<evidence type="ECO:0000313" key="3">
    <source>
        <dbReference type="Proteomes" id="UP000028411"/>
    </source>
</evidence>
<dbReference type="EMBL" id="JFHR01000003">
    <property type="protein sequence ID" value="KEQ55038.1"/>
    <property type="molecule type" value="Genomic_DNA"/>
</dbReference>
<accession>A0A081RIL5</accession>
<evidence type="ECO:0008006" key="4">
    <source>
        <dbReference type="Google" id="ProtNLM"/>
    </source>
</evidence>
<dbReference type="eggNOG" id="COG1388">
    <property type="taxonomic scope" value="Bacteria"/>
</dbReference>
<dbReference type="Proteomes" id="UP000028411">
    <property type="component" value="Unassembled WGS sequence"/>
</dbReference>
<sequence length="294" mass="31097">MFKKLTVMALAALALPTAAMAEPDWSKVDAALGRPGTVSADGVHRFSFPRSDLSVTLDGVSIKPALALGSWAAFQPMGDEVMIMGDLVLTHAEVNPVLARLFASGFTITALHNHVLRSSPATMYMHIAAHGDPVKLAQGLRAALALSRTPLGPQPASAPATTLPGLDLASLDRLMGAKGKIAGGTYQFGIPRAERLTDAGMAIPQAMGVANVINFQPTGGGKAAITGDLVLIASEVPEVLRTLRSQGIEVTALHNHMLEDEPRLFYVHFWANADARVLARSMRVAINKTNVKKD</sequence>
<dbReference type="Pfam" id="PF07485">
    <property type="entry name" value="DUF1529"/>
    <property type="match status" value="2"/>
</dbReference>